<keyword evidence="2" id="KW-1185">Reference proteome</keyword>
<accession>A0ACB7GWV7</accession>
<protein>
    <submittedName>
        <fullName evidence="1">Uncharacterized protein</fullName>
    </submittedName>
</protein>
<gene>
    <name evidence="1" type="ORF">MANES_10G008300v8</name>
</gene>
<proteinExistence type="predicted"/>
<evidence type="ECO:0000313" key="2">
    <source>
        <dbReference type="Proteomes" id="UP000091857"/>
    </source>
</evidence>
<evidence type="ECO:0000313" key="1">
    <source>
        <dbReference type="EMBL" id="KAG8644852.1"/>
    </source>
</evidence>
<organism evidence="1 2">
    <name type="scientific">Manihot esculenta</name>
    <name type="common">Cassava</name>
    <name type="synonym">Jatropha manihot</name>
    <dbReference type="NCBI Taxonomy" id="3983"/>
    <lineage>
        <taxon>Eukaryota</taxon>
        <taxon>Viridiplantae</taxon>
        <taxon>Streptophyta</taxon>
        <taxon>Embryophyta</taxon>
        <taxon>Tracheophyta</taxon>
        <taxon>Spermatophyta</taxon>
        <taxon>Magnoliopsida</taxon>
        <taxon>eudicotyledons</taxon>
        <taxon>Gunneridae</taxon>
        <taxon>Pentapetalae</taxon>
        <taxon>rosids</taxon>
        <taxon>fabids</taxon>
        <taxon>Malpighiales</taxon>
        <taxon>Euphorbiaceae</taxon>
        <taxon>Crotonoideae</taxon>
        <taxon>Manihoteae</taxon>
        <taxon>Manihot</taxon>
    </lineage>
</organism>
<sequence length="199" mass="22661">METSEVADGVPIVSVVGYGFCVPYPVELIIKKKSRGLFGTRFEVLDASGNLFLQVDGFYRNFQKKRMMRDPAGFPILTMREKVLTIRERWLVHRGESSETNDLLFTVQRSHALQMKTRLDVFLASSTNGDISNFQVVGCYSSQSCKVYKGDTLVAEVNHKFTWGSFLDGREKFRLQVYPGVDYAFIVTLVIIFSEIDMN</sequence>
<reference evidence="2" key="1">
    <citation type="journal article" date="2016" name="Nat. Biotechnol.">
        <title>Sequencing wild and cultivated cassava and related species reveals extensive interspecific hybridization and genetic diversity.</title>
        <authorList>
            <person name="Bredeson J.V."/>
            <person name="Lyons J.B."/>
            <person name="Prochnik S.E."/>
            <person name="Wu G.A."/>
            <person name="Ha C.M."/>
            <person name="Edsinger-Gonzales E."/>
            <person name="Grimwood J."/>
            <person name="Schmutz J."/>
            <person name="Rabbi I.Y."/>
            <person name="Egesi C."/>
            <person name="Nauluvula P."/>
            <person name="Lebot V."/>
            <person name="Ndunguru J."/>
            <person name="Mkamilo G."/>
            <person name="Bart R.S."/>
            <person name="Setter T.L."/>
            <person name="Gleadow R.M."/>
            <person name="Kulakow P."/>
            <person name="Ferguson M.E."/>
            <person name="Rounsley S."/>
            <person name="Rokhsar D.S."/>
        </authorList>
    </citation>
    <scope>NUCLEOTIDE SEQUENCE [LARGE SCALE GENOMIC DNA]</scope>
    <source>
        <strain evidence="2">cv. AM560-2</strain>
    </source>
</reference>
<name>A0ACB7GWV7_MANES</name>
<dbReference type="Proteomes" id="UP000091857">
    <property type="component" value="Chromosome 10"/>
</dbReference>
<comment type="caution">
    <text evidence="1">The sequence shown here is derived from an EMBL/GenBank/DDBJ whole genome shotgun (WGS) entry which is preliminary data.</text>
</comment>
<dbReference type="EMBL" id="CM004396">
    <property type="protein sequence ID" value="KAG8644852.1"/>
    <property type="molecule type" value="Genomic_DNA"/>
</dbReference>